<evidence type="ECO:0000256" key="1">
    <source>
        <dbReference type="ARBA" id="ARBA00022679"/>
    </source>
</evidence>
<evidence type="ECO:0000313" key="3">
    <source>
        <dbReference type="EMBL" id="PFG19909.1"/>
    </source>
</evidence>
<accession>A0A2A9D227</accession>
<dbReference type="PANTHER" id="PTHR43861">
    <property type="entry name" value="TRANS-ACONITATE 2-METHYLTRANSFERASE-RELATED"/>
    <property type="match status" value="1"/>
</dbReference>
<name>A0A2A9D227_9MICO</name>
<comment type="caution">
    <text evidence="3">The sequence shown here is derived from an EMBL/GenBank/DDBJ whole genome shotgun (WGS) entry which is preliminary data.</text>
</comment>
<keyword evidence="1 3" id="KW-0808">Transferase</keyword>
<feature type="domain" description="Methyltransferase" evidence="2">
    <location>
        <begin position="57"/>
        <end position="151"/>
    </location>
</feature>
<proteinExistence type="predicted"/>
<dbReference type="Gene3D" id="3.40.50.150">
    <property type="entry name" value="Vaccinia Virus protein VP39"/>
    <property type="match status" value="1"/>
</dbReference>
<evidence type="ECO:0000313" key="4">
    <source>
        <dbReference type="Proteomes" id="UP000224915"/>
    </source>
</evidence>
<keyword evidence="4" id="KW-1185">Reference proteome</keyword>
<dbReference type="GO" id="GO:0032259">
    <property type="term" value="P:methylation"/>
    <property type="evidence" value="ECO:0007669"/>
    <property type="project" value="UniProtKB-KW"/>
</dbReference>
<dbReference type="EMBL" id="PDJD01000001">
    <property type="protein sequence ID" value="PFG19909.1"/>
    <property type="molecule type" value="Genomic_DNA"/>
</dbReference>
<gene>
    <name evidence="3" type="ORF">ATL40_1486</name>
</gene>
<dbReference type="OrthoDB" id="9786503at2"/>
<dbReference type="AlphaFoldDB" id="A0A2A9D227"/>
<reference evidence="3 4" key="1">
    <citation type="submission" date="2017-10" db="EMBL/GenBank/DDBJ databases">
        <title>Sequencing the genomes of 1000 actinobacteria strains.</title>
        <authorList>
            <person name="Klenk H.-P."/>
        </authorList>
    </citation>
    <scope>NUCLEOTIDE SEQUENCE [LARGE SCALE GENOMIC DNA]</scope>
    <source>
        <strain evidence="3 4">DSM 21801</strain>
    </source>
</reference>
<dbReference type="GO" id="GO:0008168">
    <property type="term" value="F:methyltransferase activity"/>
    <property type="evidence" value="ECO:0007669"/>
    <property type="project" value="UniProtKB-KW"/>
</dbReference>
<protein>
    <submittedName>
        <fullName evidence="3">Methyltransferase family protein</fullName>
    </submittedName>
</protein>
<dbReference type="CDD" id="cd02440">
    <property type="entry name" value="AdoMet_MTases"/>
    <property type="match status" value="1"/>
</dbReference>
<dbReference type="RefSeq" id="WP_098468963.1">
    <property type="nucleotide sequence ID" value="NZ_PDJD01000001.1"/>
</dbReference>
<dbReference type="InterPro" id="IPR041698">
    <property type="entry name" value="Methyltransf_25"/>
</dbReference>
<dbReference type="Pfam" id="PF13649">
    <property type="entry name" value="Methyltransf_25"/>
    <property type="match status" value="1"/>
</dbReference>
<evidence type="ECO:0000259" key="2">
    <source>
        <dbReference type="Pfam" id="PF13649"/>
    </source>
</evidence>
<dbReference type="SUPFAM" id="SSF53335">
    <property type="entry name" value="S-adenosyl-L-methionine-dependent methyltransferases"/>
    <property type="match status" value="1"/>
</dbReference>
<dbReference type="PANTHER" id="PTHR43861:SF3">
    <property type="entry name" value="PUTATIVE (AFU_ORTHOLOGUE AFUA_2G14390)-RELATED"/>
    <property type="match status" value="1"/>
</dbReference>
<organism evidence="3 4">
    <name type="scientific">Serinibacter salmoneus</name>
    <dbReference type="NCBI Taxonomy" id="556530"/>
    <lineage>
        <taxon>Bacteria</taxon>
        <taxon>Bacillati</taxon>
        <taxon>Actinomycetota</taxon>
        <taxon>Actinomycetes</taxon>
        <taxon>Micrococcales</taxon>
        <taxon>Beutenbergiaceae</taxon>
        <taxon>Serinibacter</taxon>
    </lineage>
</organism>
<dbReference type="InterPro" id="IPR029063">
    <property type="entry name" value="SAM-dependent_MTases_sf"/>
</dbReference>
<dbReference type="Proteomes" id="UP000224915">
    <property type="component" value="Unassembled WGS sequence"/>
</dbReference>
<sequence length="229" mass="24311">MTHSHSTTESAAGTAPEDVDLATYWESRYAESSGMWSGRVNAVLAAVVGDLPAGRAVDLGCGEGGDAVWLASRGWHATGVDVSATALRRCREAAEQAGVADRVETLEADLAQWRPTAQADLVTASFLHSWPLTIPREEILHTAARAVAPGGHLLVTSHAAPPPWADPHATKDYPFPTPEGDLAALGLREEIAAGRWQVLRCESLTREATGPDGQRGELLDAVVLVRRLA</sequence>
<keyword evidence="3" id="KW-0489">Methyltransferase</keyword>